<dbReference type="Proteomes" id="UP001233999">
    <property type="component" value="Unassembled WGS sequence"/>
</dbReference>
<sequence length="100" mass="11716">MGCIDDYSKHCLNSRERKILEDHLAGARYTFRFLCDDPGFQSEYLLYKACYRGVSKDWDACAGRFVQLVREEMSRKNATEASRLMELCWLVSQNMNFISI</sequence>
<keyword evidence="2" id="KW-1185">Reference proteome</keyword>
<reference evidence="1" key="2">
    <citation type="submission" date="2023-05" db="EMBL/GenBank/DDBJ databases">
        <authorList>
            <person name="Fouks B."/>
        </authorList>
    </citation>
    <scope>NUCLEOTIDE SEQUENCE</scope>
    <source>
        <strain evidence="1">Stay&amp;Tobe</strain>
        <tissue evidence="1">Testes</tissue>
    </source>
</reference>
<dbReference type="PANTHER" id="PTHR33964">
    <property type="entry name" value="RE45066P-RELATED"/>
    <property type="match status" value="1"/>
</dbReference>
<protein>
    <submittedName>
        <fullName evidence="1">Uncharacterized protein</fullName>
    </submittedName>
</protein>
<reference evidence="1" key="1">
    <citation type="journal article" date="2023" name="IScience">
        <title>Live-bearing cockroach genome reveals convergent evolutionary mechanisms linked to viviparity in insects and beyond.</title>
        <authorList>
            <person name="Fouks B."/>
            <person name="Harrison M.C."/>
            <person name="Mikhailova A.A."/>
            <person name="Marchal E."/>
            <person name="English S."/>
            <person name="Carruthers M."/>
            <person name="Jennings E.C."/>
            <person name="Chiamaka E.L."/>
            <person name="Frigard R.A."/>
            <person name="Pippel M."/>
            <person name="Attardo G.M."/>
            <person name="Benoit J.B."/>
            <person name="Bornberg-Bauer E."/>
            <person name="Tobe S.S."/>
        </authorList>
    </citation>
    <scope>NUCLEOTIDE SEQUENCE</scope>
    <source>
        <strain evidence="1">Stay&amp;Tobe</strain>
    </source>
</reference>
<dbReference type="PANTHER" id="PTHR33964:SF2">
    <property type="entry name" value="IP09356P"/>
    <property type="match status" value="1"/>
</dbReference>
<organism evidence="1 2">
    <name type="scientific">Diploptera punctata</name>
    <name type="common">Pacific beetle cockroach</name>
    <dbReference type="NCBI Taxonomy" id="6984"/>
    <lineage>
        <taxon>Eukaryota</taxon>
        <taxon>Metazoa</taxon>
        <taxon>Ecdysozoa</taxon>
        <taxon>Arthropoda</taxon>
        <taxon>Hexapoda</taxon>
        <taxon>Insecta</taxon>
        <taxon>Pterygota</taxon>
        <taxon>Neoptera</taxon>
        <taxon>Polyneoptera</taxon>
        <taxon>Dictyoptera</taxon>
        <taxon>Blattodea</taxon>
        <taxon>Blaberoidea</taxon>
        <taxon>Blaberidae</taxon>
        <taxon>Diplopterinae</taxon>
        <taxon>Diploptera</taxon>
    </lineage>
</organism>
<evidence type="ECO:0000313" key="2">
    <source>
        <dbReference type="Proteomes" id="UP001233999"/>
    </source>
</evidence>
<dbReference type="AlphaFoldDB" id="A0AAD7ZNF8"/>
<comment type="caution">
    <text evidence="1">The sequence shown here is derived from an EMBL/GenBank/DDBJ whole genome shotgun (WGS) entry which is preliminary data.</text>
</comment>
<proteinExistence type="predicted"/>
<name>A0AAD7ZNF8_DIPPU</name>
<dbReference type="EMBL" id="JASPKZ010007552">
    <property type="protein sequence ID" value="KAJ9583665.1"/>
    <property type="molecule type" value="Genomic_DNA"/>
</dbReference>
<evidence type="ECO:0000313" key="1">
    <source>
        <dbReference type="EMBL" id="KAJ9583665.1"/>
    </source>
</evidence>
<accession>A0AAD7ZNF8</accession>
<gene>
    <name evidence="1" type="ORF">L9F63_021988</name>
</gene>